<accession>A0ABU9D6Y6</accession>
<sequence>MAMKPECAVVIGMGQLGRVFSAALLANGNAVIPVLRDSDMQALAGIFPEPVLVLVATGEAELHPVLEAIPQVWRDRLGLLQNELLPRDWQRHGISDPTVIPVWFEKKQGSDVKPLLPTPVYGPASELVLSSMSRVGIPGRPLDSAEQLTFELVLKNLYILTINIAGLRVGGDVDTLWTRHREFAEAVFDEILAIQEALTGGRFSRAALLAGMDAAIAGDPQHQCTGRSAPVRLRRALEHADALGLATPLLRDLARLHG</sequence>
<dbReference type="EMBL" id="JBBPCO010000001">
    <property type="protein sequence ID" value="MEK8088258.1"/>
    <property type="molecule type" value="Genomic_DNA"/>
</dbReference>
<dbReference type="Proteomes" id="UP001446205">
    <property type="component" value="Unassembled WGS sequence"/>
</dbReference>
<keyword evidence="2" id="KW-1185">Reference proteome</keyword>
<evidence type="ECO:0008006" key="3">
    <source>
        <dbReference type="Google" id="ProtNLM"/>
    </source>
</evidence>
<reference evidence="1 2" key="1">
    <citation type="submission" date="2024-04" db="EMBL/GenBank/DDBJ databases">
        <authorList>
            <person name="Abashina T."/>
            <person name="Shaikin A."/>
        </authorList>
    </citation>
    <scope>NUCLEOTIDE SEQUENCE [LARGE SCALE GENOMIC DNA]</scope>
    <source>
        <strain evidence="1 2">AAFK</strain>
    </source>
</reference>
<name>A0ABU9D6Y6_9PROT</name>
<proteinExistence type="predicted"/>
<organism evidence="1 2">
    <name type="scientific">Thermithiobacillus plumbiphilus</name>
    <dbReference type="NCBI Taxonomy" id="1729899"/>
    <lineage>
        <taxon>Bacteria</taxon>
        <taxon>Pseudomonadati</taxon>
        <taxon>Pseudomonadota</taxon>
        <taxon>Acidithiobacillia</taxon>
        <taxon>Acidithiobacillales</taxon>
        <taxon>Thermithiobacillaceae</taxon>
        <taxon>Thermithiobacillus</taxon>
    </lineage>
</organism>
<comment type="caution">
    <text evidence="1">The sequence shown here is derived from an EMBL/GenBank/DDBJ whole genome shotgun (WGS) entry which is preliminary data.</text>
</comment>
<evidence type="ECO:0000313" key="2">
    <source>
        <dbReference type="Proteomes" id="UP001446205"/>
    </source>
</evidence>
<protein>
    <recommendedName>
        <fullName evidence="3">Ketopantoate reductase</fullName>
    </recommendedName>
</protein>
<evidence type="ECO:0000313" key="1">
    <source>
        <dbReference type="EMBL" id="MEK8088258.1"/>
    </source>
</evidence>
<dbReference type="RefSeq" id="WP_341369324.1">
    <property type="nucleotide sequence ID" value="NZ_JBBPCO010000001.1"/>
</dbReference>
<gene>
    <name evidence="1" type="ORF">WOB96_00635</name>
</gene>